<dbReference type="Gene3D" id="1.10.8.60">
    <property type="match status" value="1"/>
</dbReference>
<dbReference type="SUPFAM" id="SSF46785">
    <property type="entry name" value="Winged helix' DNA-binding domain"/>
    <property type="match status" value="1"/>
</dbReference>
<name>A0A0Q2UR42_9EURY</name>
<dbReference type="PATRIC" id="fig|277988.4.peg.560"/>
<dbReference type="Pfam" id="PF01637">
    <property type="entry name" value="ATPase_2"/>
    <property type="match status" value="1"/>
</dbReference>
<dbReference type="GeneID" id="33333886"/>
<reference evidence="5 7" key="3">
    <citation type="submission" date="2016-10" db="EMBL/GenBank/DDBJ databases">
        <authorList>
            <person name="de Groot N.N."/>
        </authorList>
    </citation>
    <scope>NUCLEOTIDE SEQUENCE [LARGE SCALE GENOMIC DNA]</scope>
    <source>
        <strain evidence="5 7">OGL-20</strain>
    </source>
</reference>
<dbReference type="EMBL" id="CP015105">
    <property type="protein sequence ID" value="ASJ12405.1"/>
    <property type="molecule type" value="Genomic_DNA"/>
</dbReference>
<accession>A0A0Q2UR42</accession>
<dbReference type="OrthoDB" id="132045at2157"/>
<dbReference type="EMBL" id="LIXN01000003">
    <property type="protein sequence ID" value="KQH83136.1"/>
    <property type="molecule type" value="Genomic_DNA"/>
</dbReference>
<dbReference type="PANTHER" id="PTHR34301">
    <property type="entry name" value="DNA-BINDING PROTEIN-RELATED"/>
    <property type="match status" value="1"/>
</dbReference>
<dbReference type="Proteomes" id="UP000182125">
    <property type="component" value="Unassembled WGS sequence"/>
</dbReference>
<feature type="domain" description="ATPase" evidence="1">
    <location>
        <begin position="15"/>
        <end position="247"/>
    </location>
</feature>
<evidence type="ECO:0000313" key="4">
    <source>
        <dbReference type="EMBL" id="KQH83136.1"/>
    </source>
</evidence>
<evidence type="ECO:0000259" key="2">
    <source>
        <dbReference type="Pfam" id="PF21100"/>
    </source>
</evidence>
<evidence type="ECO:0000313" key="8">
    <source>
        <dbReference type="Proteomes" id="UP000250136"/>
    </source>
</evidence>
<evidence type="ECO:0000313" key="5">
    <source>
        <dbReference type="EMBL" id="SEV91391.1"/>
    </source>
</evidence>
<proteinExistence type="predicted"/>
<dbReference type="InterPro" id="IPR036390">
    <property type="entry name" value="WH_DNA-bd_sf"/>
</dbReference>
<evidence type="ECO:0000259" key="1">
    <source>
        <dbReference type="Pfam" id="PF01637"/>
    </source>
</evidence>
<dbReference type="InterPro" id="IPR048907">
    <property type="entry name" value="WHD_MCM_arc"/>
</dbReference>
<dbReference type="Gene3D" id="1.10.10.10">
    <property type="entry name" value="Winged helix-like DNA-binding domain superfamily/Winged helix DNA-binding domain"/>
    <property type="match status" value="1"/>
</dbReference>
<reference evidence="3 8" key="2">
    <citation type="submission" date="2016-04" db="EMBL/GenBank/DDBJ databases">
        <title>Complete genome sequence of Thermococcus thioreducens type strain OGL-20P.</title>
        <authorList>
            <person name="Oger P.M."/>
        </authorList>
    </citation>
    <scope>NUCLEOTIDE SEQUENCE [LARGE SCALE GENOMIC DNA]</scope>
    <source>
        <strain evidence="3 8">OGL-20P</strain>
    </source>
</reference>
<dbReference type="KEGG" id="ttd:A3L14_05640"/>
<dbReference type="Pfam" id="PF21100">
    <property type="entry name" value="WHD_MCM"/>
    <property type="match status" value="1"/>
</dbReference>
<dbReference type="RefSeq" id="WP_055428792.1">
    <property type="nucleotide sequence ID" value="NZ_CP015105.1"/>
</dbReference>
<sequence length="362" mass="41281">MYFDERPKVRRDDLYDRERELGELLSSINSRKPLILLKGIRRLGKTSLLRVALNEAKLPHVIVDLRGVNPNSRRDLYLRFQAALNEYLSKNAPLLKRLKDRIKLIDGVRISGVGVSLSWKNPETLYSLISALESEGFVIAFDEVQEIRGPAGKELASLIAHFYDYGETSFILTGSEVGLLYDFAGIEDPTAPLYGRVFHEIELSRFSREQSLDFLRKGFEQAGIKAPEEILEDAVNRLDGIVGWLVKFGVISLREGLSRRTVDRVLEEASKMALGELDRFLEKRPLARKRYLAILHAIARGRNTWSELKTELEKAEKREITDATLARLLDALLKASFIEKKINGRNITYQIADPVLEFALRR</sequence>
<protein>
    <submittedName>
        <fullName evidence="4">ATPase</fullName>
    </submittedName>
</protein>
<evidence type="ECO:0000313" key="7">
    <source>
        <dbReference type="Proteomes" id="UP000182125"/>
    </source>
</evidence>
<dbReference type="STRING" id="277988.SAMN05216170_0828"/>
<evidence type="ECO:0000313" key="3">
    <source>
        <dbReference type="EMBL" id="ASJ12405.1"/>
    </source>
</evidence>
<dbReference type="SUPFAM" id="SSF52540">
    <property type="entry name" value="P-loop containing nucleoside triphosphate hydrolases"/>
    <property type="match status" value="1"/>
</dbReference>
<dbReference type="InterPro" id="IPR036388">
    <property type="entry name" value="WH-like_DNA-bd_sf"/>
</dbReference>
<dbReference type="InterPro" id="IPR011579">
    <property type="entry name" value="ATPase_dom"/>
</dbReference>
<dbReference type="AlphaFoldDB" id="A0A0Q2UR42"/>
<dbReference type="PANTHER" id="PTHR34301:SF8">
    <property type="entry name" value="ATPASE DOMAIN-CONTAINING PROTEIN"/>
    <property type="match status" value="1"/>
</dbReference>
<dbReference type="GO" id="GO:0005524">
    <property type="term" value="F:ATP binding"/>
    <property type="evidence" value="ECO:0007669"/>
    <property type="project" value="InterPro"/>
</dbReference>
<evidence type="ECO:0000313" key="6">
    <source>
        <dbReference type="Proteomes" id="UP000051862"/>
    </source>
</evidence>
<dbReference type="Proteomes" id="UP000250136">
    <property type="component" value="Chromosome"/>
</dbReference>
<dbReference type="Proteomes" id="UP000051862">
    <property type="component" value="Unassembled WGS sequence"/>
</dbReference>
<reference evidence="4 6" key="1">
    <citation type="submission" date="2015-08" db="EMBL/GenBank/DDBJ databases">
        <title>Thermococcus thioreducens DSM 14981 genome sequencing.</title>
        <authorList>
            <person name="Hong S.-J."/>
            <person name="Kim M.-C."/>
            <person name="Shin J.-H."/>
        </authorList>
    </citation>
    <scope>NUCLEOTIDE SEQUENCE [LARGE SCALE GENOMIC DNA]</scope>
    <source>
        <strain evidence="4 6">DSM 14981</strain>
    </source>
</reference>
<dbReference type="EMBL" id="FOIW01000001">
    <property type="protein sequence ID" value="SEV91391.1"/>
    <property type="molecule type" value="Genomic_DNA"/>
</dbReference>
<keyword evidence="8" id="KW-1185">Reference proteome</keyword>
<dbReference type="InterPro" id="IPR027417">
    <property type="entry name" value="P-loop_NTPase"/>
</dbReference>
<feature type="domain" description="MCM C-terminal" evidence="2">
    <location>
        <begin position="287"/>
        <end position="341"/>
    </location>
</feature>
<gene>
    <name evidence="3" type="ORF">A3L14_05640</name>
    <name evidence="4" type="ORF">AMR53_02645</name>
    <name evidence="5" type="ORF">SAMN05216170_0828</name>
</gene>
<dbReference type="Gene3D" id="3.40.50.300">
    <property type="entry name" value="P-loop containing nucleotide triphosphate hydrolases"/>
    <property type="match status" value="1"/>
</dbReference>
<organism evidence="4 6">
    <name type="scientific">Thermococcus thioreducens</name>
    <dbReference type="NCBI Taxonomy" id="277988"/>
    <lineage>
        <taxon>Archaea</taxon>
        <taxon>Methanobacteriati</taxon>
        <taxon>Methanobacteriota</taxon>
        <taxon>Thermococci</taxon>
        <taxon>Thermococcales</taxon>
        <taxon>Thermococcaceae</taxon>
        <taxon>Thermococcus</taxon>
    </lineage>
</organism>